<dbReference type="InterPro" id="IPR011118">
    <property type="entry name" value="Tannase/feruloyl_esterase"/>
</dbReference>
<evidence type="ECO:0000256" key="6">
    <source>
        <dbReference type="ARBA" id="ARBA00022837"/>
    </source>
</evidence>
<name>A0ABS9T5N3_9ACTN</name>
<reference evidence="8" key="1">
    <citation type="submission" date="2022-03" db="EMBL/GenBank/DDBJ databases">
        <authorList>
            <person name="Santos J.D.N."/>
            <person name="Kallscheuer N."/>
            <person name="Jogler C."/>
            <person name="Lage O.M."/>
        </authorList>
    </citation>
    <scope>NUCLEOTIDE SEQUENCE</scope>
    <source>
        <strain evidence="8">M600PL45_2</strain>
    </source>
</reference>
<protein>
    <submittedName>
        <fullName evidence="8">Tannase/feruloyl esterase family alpha/beta hydrolase</fullName>
    </submittedName>
</protein>
<dbReference type="SUPFAM" id="SSF53474">
    <property type="entry name" value="alpha/beta-Hydrolases"/>
    <property type="match status" value="1"/>
</dbReference>
<evidence type="ECO:0000256" key="5">
    <source>
        <dbReference type="ARBA" id="ARBA00022801"/>
    </source>
</evidence>
<evidence type="ECO:0000313" key="9">
    <source>
        <dbReference type="Proteomes" id="UP001166784"/>
    </source>
</evidence>
<keyword evidence="6" id="KW-0106">Calcium</keyword>
<keyword evidence="4" id="KW-0732">Signal</keyword>
<accession>A0ABS9T5N3</accession>
<dbReference type="Gene3D" id="3.40.50.1820">
    <property type="entry name" value="alpha/beta hydrolase"/>
    <property type="match status" value="1"/>
</dbReference>
<dbReference type="InterPro" id="IPR029058">
    <property type="entry name" value="AB_hydrolase_fold"/>
</dbReference>
<dbReference type="Pfam" id="PF07519">
    <property type="entry name" value="Tannase"/>
    <property type="match status" value="1"/>
</dbReference>
<keyword evidence="9" id="KW-1185">Reference proteome</keyword>
<keyword evidence="7" id="KW-1015">Disulfide bond</keyword>
<organism evidence="8 9">
    <name type="scientific">Streptomyces marispadix</name>
    <dbReference type="NCBI Taxonomy" id="2922868"/>
    <lineage>
        <taxon>Bacteria</taxon>
        <taxon>Bacillati</taxon>
        <taxon>Actinomycetota</taxon>
        <taxon>Actinomycetes</taxon>
        <taxon>Kitasatosporales</taxon>
        <taxon>Streptomycetaceae</taxon>
        <taxon>Streptomyces</taxon>
    </lineage>
</organism>
<keyword evidence="3" id="KW-0479">Metal-binding</keyword>
<evidence type="ECO:0000256" key="3">
    <source>
        <dbReference type="ARBA" id="ARBA00022723"/>
    </source>
</evidence>
<keyword evidence="2" id="KW-0719">Serine esterase</keyword>
<sequence>MSEFSLPSGDVSVVSAVPVQEGDPEAHCLVRGTVEPAVDFELKLPLRGYHGRYLQYGCGGFCGGVESPVLKGCAAEDGGAAVAATDDGHRAPSLDGSWAANDRAARDDYFYRAPHVVAQAGKRLIERFYGDRPRHSYFTGCSNGGREALILAQRYPSDFDGIVAGAPTSHLGPLSIYTAWLVRTNSGPHALRPDQIPALHQAVLDACDGLDGLVDGSLEDPRDCRFDPADAGFSAGQSRLIRKLYRGPRDEQGRRLYPGGQPYGSESNWVPWLAAPPDFGPTVAERLADGLLKYTMYPIGSPASSVADVPFTAREVRRISVEGRKTHAMNLDLSRFRAAGGKLILWHGWADQGIPPTTTVDYYRRLGSPKAWARLFMVPSVGHCSGGDTLNTFDAYPAVVDWVERGDAPRVVIAERRSPTGAVERTRPVFQYPYRARYDGTGDVDDAANFRPVSPGVDHRDRIDWVGEYLHRIPGPSVP</sequence>
<evidence type="ECO:0000256" key="2">
    <source>
        <dbReference type="ARBA" id="ARBA00022487"/>
    </source>
</evidence>
<proteinExistence type="inferred from homology"/>
<dbReference type="PANTHER" id="PTHR33938">
    <property type="entry name" value="FERULOYL ESTERASE B-RELATED"/>
    <property type="match status" value="1"/>
</dbReference>
<keyword evidence="5 8" id="KW-0378">Hydrolase</keyword>
<dbReference type="Proteomes" id="UP001166784">
    <property type="component" value="Unassembled WGS sequence"/>
</dbReference>
<dbReference type="GO" id="GO:0016787">
    <property type="term" value="F:hydrolase activity"/>
    <property type="evidence" value="ECO:0007669"/>
    <property type="project" value="UniProtKB-KW"/>
</dbReference>
<evidence type="ECO:0000256" key="4">
    <source>
        <dbReference type="ARBA" id="ARBA00022729"/>
    </source>
</evidence>
<evidence type="ECO:0000313" key="8">
    <source>
        <dbReference type="EMBL" id="MCH6163832.1"/>
    </source>
</evidence>
<evidence type="ECO:0000256" key="1">
    <source>
        <dbReference type="ARBA" id="ARBA00006249"/>
    </source>
</evidence>
<comment type="similarity">
    <text evidence="1">Belongs to the tannase family.</text>
</comment>
<comment type="caution">
    <text evidence="8">The sequence shown here is derived from an EMBL/GenBank/DDBJ whole genome shotgun (WGS) entry which is preliminary data.</text>
</comment>
<dbReference type="PANTHER" id="PTHR33938:SF15">
    <property type="entry name" value="FERULOYL ESTERASE B-RELATED"/>
    <property type="match status" value="1"/>
</dbReference>
<reference evidence="8" key="2">
    <citation type="journal article" date="2023" name="Int. J. Syst. Evol. Microbiol.">
        <title>Streptomyces marispadix sp. nov., isolated from marine beach sediment of the Northern Coast of Portugal.</title>
        <authorList>
            <person name="dos Santos J.D.N."/>
            <person name="Vitorino I.R."/>
            <person name="Kallscheuer N."/>
            <person name="Srivastava A."/>
            <person name="Krautwurst S."/>
            <person name="Marz M."/>
            <person name="Jogler C."/>
            <person name="Lobo Da Cunha A."/>
            <person name="Catita J."/>
            <person name="Goncalves H."/>
            <person name="Gonzalez I."/>
            <person name="Reyes F."/>
            <person name="Lage O.M."/>
        </authorList>
    </citation>
    <scope>NUCLEOTIDE SEQUENCE</scope>
    <source>
        <strain evidence="8">M600PL45_2</strain>
    </source>
</reference>
<evidence type="ECO:0000256" key="7">
    <source>
        <dbReference type="ARBA" id="ARBA00023157"/>
    </source>
</evidence>
<dbReference type="RefSeq" id="WP_241062697.1">
    <property type="nucleotide sequence ID" value="NZ_JAKWJU010000002.1"/>
</dbReference>
<dbReference type="EMBL" id="JAKWJU010000002">
    <property type="protein sequence ID" value="MCH6163832.1"/>
    <property type="molecule type" value="Genomic_DNA"/>
</dbReference>
<gene>
    <name evidence="8" type="ORF">MMA15_26555</name>
</gene>